<proteinExistence type="predicted"/>
<feature type="chain" id="PRO_5022884704" evidence="1">
    <location>
        <begin position="21"/>
        <end position="227"/>
    </location>
</feature>
<organism evidence="2 3">
    <name type="scientific">Portunus trituberculatus</name>
    <name type="common">Swimming crab</name>
    <name type="synonym">Neptunus trituberculatus</name>
    <dbReference type="NCBI Taxonomy" id="210409"/>
    <lineage>
        <taxon>Eukaryota</taxon>
        <taxon>Metazoa</taxon>
        <taxon>Ecdysozoa</taxon>
        <taxon>Arthropoda</taxon>
        <taxon>Crustacea</taxon>
        <taxon>Multicrustacea</taxon>
        <taxon>Malacostraca</taxon>
        <taxon>Eumalacostraca</taxon>
        <taxon>Eucarida</taxon>
        <taxon>Decapoda</taxon>
        <taxon>Pleocyemata</taxon>
        <taxon>Brachyura</taxon>
        <taxon>Eubrachyura</taxon>
        <taxon>Portunoidea</taxon>
        <taxon>Portunidae</taxon>
        <taxon>Portuninae</taxon>
        <taxon>Portunus</taxon>
    </lineage>
</organism>
<dbReference type="EMBL" id="VSRR010000233">
    <property type="protein sequence ID" value="MPC12737.1"/>
    <property type="molecule type" value="Genomic_DNA"/>
</dbReference>
<dbReference type="OrthoDB" id="549017at2759"/>
<sequence>MRLSTAGLLALVSHLALTGAWDVNFQRTKCYNYGLNNLADRMPVSVSNLVSLVEKMEGAHSYANPDAIAEALLHSDVENLDKSKTRDKGSSSRAVQGVCYGTAHGHMGHQSITTYGKGLDYVWENPRMRRKSKKGYYRRGIVKPCALWGPRGLQAHGFESCPHSGQRFPSGDVGSQNRYGLPINIKPATHPIENGVIWTPAGPVAAGTLLAGEQIIKQNEIEEHMLI</sequence>
<reference evidence="2 3" key="1">
    <citation type="submission" date="2019-05" db="EMBL/GenBank/DDBJ databases">
        <title>Another draft genome of Portunus trituberculatus and its Hox gene families provides insights of decapod evolution.</title>
        <authorList>
            <person name="Jeong J.-H."/>
            <person name="Song I."/>
            <person name="Kim S."/>
            <person name="Choi T."/>
            <person name="Kim D."/>
            <person name="Ryu S."/>
            <person name="Kim W."/>
        </authorList>
    </citation>
    <scope>NUCLEOTIDE SEQUENCE [LARGE SCALE GENOMIC DNA]</scope>
    <source>
        <tissue evidence="2">Muscle</tissue>
    </source>
</reference>
<dbReference type="AlphaFoldDB" id="A0A5B7CSH3"/>
<evidence type="ECO:0000313" key="2">
    <source>
        <dbReference type="EMBL" id="MPC12737.1"/>
    </source>
</evidence>
<accession>A0A5B7CSH3</accession>
<feature type="signal peptide" evidence="1">
    <location>
        <begin position="1"/>
        <end position="20"/>
    </location>
</feature>
<name>A0A5B7CSH3_PORTR</name>
<gene>
    <name evidence="2" type="ORF">E2C01_005442</name>
</gene>
<protein>
    <submittedName>
        <fullName evidence="2">Uncharacterized protein</fullName>
    </submittedName>
</protein>
<comment type="caution">
    <text evidence="2">The sequence shown here is derived from an EMBL/GenBank/DDBJ whole genome shotgun (WGS) entry which is preliminary data.</text>
</comment>
<evidence type="ECO:0000256" key="1">
    <source>
        <dbReference type="SAM" id="SignalP"/>
    </source>
</evidence>
<keyword evidence="3" id="KW-1185">Reference proteome</keyword>
<dbReference type="Proteomes" id="UP000324222">
    <property type="component" value="Unassembled WGS sequence"/>
</dbReference>
<evidence type="ECO:0000313" key="3">
    <source>
        <dbReference type="Proteomes" id="UP000324222"/>
    </source>
</evidence>
<keyword evidence="1" id="KW-0732">Signal</keyword>